<keyword evidence="2" id="KW-0472">Membrane</keyword>
<dbReference type="Proteomes" id="UP001203761">
    <property type="component" value="Unassembled WGS sequence"/>
</dbReference>
<accession>A0ABT0QZ06</accession>
<sequence length="89" mass="10138">MALRSRSLGSRIKDQLVFSVVAVLALFLLLRLLGFRATMPGLLLSILITVALNVGLSYWSQSSARRARESDRPVRRPDGDIRWRDDRDR</sequence>
<keyword evidence="4" id="KW-1185">Reference proteome</keyword>
<protein>
    <submittedName>
        <fullName evidence="3">Uncharacterized protein</fullName>
    </submittedName>
</protein>
<dbReference type="EMBL" id="JAKNCJ010000002">
    <property type="protein sequence ID" value="MCL6422895.1"/>
    <property type="molecule type" value="Genomic_DNA"/>
</dbReference>
<keyword evidence="2" id="KW-0812">Transmembrane</keyword>
<evidence type="ECO:0000256" key="1">
    <source>
        <dbReference type="SAM" id="MobiDB-lite"/>
    </source>
</evidence>
<keyword evidence="2" id="KW-1133">Transmembrane helix</keyword>
<gene>
    <name evidence="3" type="ORF">Bequi_05755</name>
</gene>
<evidence type="ECO:0000313" key="3">
    <source>
        <dbReference type="EMBL" id="MCL6422895.1"/>
    </source>
</evidence>
<dbReference type="RefSeq" id="WP_249737005.1">
    <property type="nucleotide sequence ID" value="NZ_JAKNCJ010000002.1"/>
</dbReference>
<feature type="region of interest" description="Disordered" evidence="1">
    <location>
        <begin position="61"/>
        <end position="89"/>
    </location>
</feature>
<proteinExistence type="predicted"/>
<evidence type="ECO:0000313" key="4">
    <source>
        <dbReference type="Proteomes" id="UP001203761"/>
    </source>
</evidence>
<feature type="transmembrane region" description="Helical" evidence="2">
    <location>
        <begin position="16"/>
        <end position="35"/>
    </location>
</feature>
<reference evidence="3" key="1">
    <citation type="submission" date="2022-02" db="EMBL/GenBank/DDBJ databases">
        <authorList>
            <person name="Lee M."/>
            <person name="Kim S.-J."/>
            <person name="Jung M.-Y."/>
        </authorList>
    </citation>
    <scope>NUCLEOTIDE SEQUENCE</scope>
    <source>
        <strain evidence="3">JHP9</strain>
    </source>
</reference>
<feature type="compositionally biased region" description="Basic and acidic residues" evidence="1">
    <location>
        <begin position="66"/>
        <end position="89"/>
    </location>
</feature>
<feature type="transmembrane region" description="Helical" evidence="2">
    <location>
        <begin position="41"/>
        <end position="59"/>
    </location>
</feature>
<organism evidence="3 4">
    <name type="scientific">Brachybacterium equifaecis</name>
    <dbReference type="NCBI Taxonomy" id="2910770"/>
    <lineage>
        <taxon>Bacteria</taxon>
        <taxon>Bacillati</taxon>
        <taxon>Actinomycetota</taxon>
        <taxon>Actinomycetes</taxon>
        <taxon>Micrococcales</taxon>
        <taxon>Dermabacteraceae</taxon>
        <taxon>Brachybacterium</taxon>
    </lineage>
</organism>
<evidence type="ECO:0000256" key="2">
    <source>
        <dbReference type="SAM" id="Phobius"/>
    </source>
</evidence>
<comment type="caution">
    <text evidence="3">The sequence shown here is derived from an EMBL/GenBank/DDBJ whole genome shotgun (WGS) entry which is preliminary data.</text>
</comment>
<name>A0ABT0QZ06_9MICO</name>